<dbReference type="PANTHER" id="PTHR35008">
    <property type="entry name" value="BLL4482 PROTEIN-RELATED"/>
    <property type="match status" value="1"/>
</dbReference>
<dbReference type="PANTHER" id="PTHR35008:SF8">
    <property type="entry name" value="ALCOHOL DEHYDROGENASE CYTOCHROME C SUBUNIT"/>
    <property type="match status" value="1"/>
</dbReference>
<protein>
    <submittedName>
        <fullName evidence="6">C-type cytochrome</fullName>
    </submittedName>
</protein>
<organism evidence="6 7">
    <name type="scientific">Shivajiella indica</name>
    <dbReference type="NCBI Taxonomy" id="872115"/>
    <lineage>
        <taxon>Bacteria</taxon>
        <taxon>Pseudomonadati</taxon>
        <taxon>Bacteroidota</taxon>
        <taxon>Cytophagia</taxon>
        <taxon>Cytophagales</taxon>
        <taxon>Cyclobacteriaceae</taxon>
        <taxon>Shivajiella</taxon>
    </lineage>
</organism>
<dbReference type="Proteomes" id="UP001597414">
    <property type="component" value="Unassembled WGS sequence"/>
</dbReference>
<keyword evidence="2 4" id="KW-0479">Metal-binding</keyword>
<evidence type="ECO:0000313" key="6">
    <source>
        <dbReference type="EMBL" id="MFD2202180.1"/>
    </source>
</evidence>
<gene>
    <name evidence="6" type="ORF">ACFSKV_11440</name>
</gene>
<dbReference type="RefSeq" id="WP_380802729.1">
    <property type="nucleotide sequence ID" value="NZ_JBHUIV010000016.1"/>
</dbReference>
<keyword evidence="7" id="KW-1185">Reference proteome</keyword>
<evidence type="ECO:0000256" key="2">
    <source>
        <dbReference type="ARBA" id="ARBA00022723"/>
    </source>
</evidence>
<dbReference type="Gene3D" id="1.10.760.10">
    <property type="entry name" value="Cytochrome c-like domain"/>
    <property type="match status" value="1"/>
</dbReference>
<evidence type="ECO:0000256" key="4">
    <source>
        <dbReference type="PROSITE-ProRule" id="PRU00433"/>
    </source>
</evidence>
<dbReference type="EMBL" id="JBHUIV010000016">
    <property type="protein sequence ID" value="MFD2202180.1"/>
    <property type="molecule type" value="Genomic_DNA"/>
</dbReference>
<dbReference type="PROSITE" id="PS51007">
    <property type="entry name" value="CYTC"/>
    <property type="match status" value="1"/>
</dbReference>
<keyword evidence="1 4" id="KW-0349">Heme</keyword>
<evidence type="ECO:0000313" key="7">
    <source>
        <dbReference type="Proteomes" id="UP001597414"/>
    </source>
</evidence>
<dbReference type="InterPro" id="IPR051459">
    <property type="entry name" value="Cytochrome_c-type_DH"/>
</dbReference>
<sequence>MKNSFLLLGMLILLLPACQSKESKNENNLASIKDTKVLQYAIEGKVLYENYCANCHQKDGTGLGKLIPPLYKSDYMIEDIGRTAKIIKFGQSGEIIVNGQIYNEKMPGNTQLTNMDIARIMTYIYNIWGNNEGVIDANTVESYLKSQN</sequence>
<dbReference type="Pfam" id="PF00034">
    <property type="entry name" value="Cytochrom_C"/>
    <property type="match status" value="1"/>
</dbReference>
<dbReference type="SUPFAM" id="SSF46626">
    <property type="entry name" value="Cytochrome c"/>
    <property type="match status" value="1"/>
</dbReference>
<accession>A0ABW5BBG6</accession>
<keyword evidence="3 4" id="KW-0408">Iron</keyword>
<dbReference type="InterPro" id="IPR009056">
    <property type="entry name" value="Cyt_c-like_dom"/>
</dbReference>
<comment type="caution">
    <text evidence="6">The sequence shown here is derived from an EMBL/GenBank/DDBJ whole genome shotgun (WGS) entry which is preliminary data.</text>
</comment>
<evidence type="ECO:0000256" key="3">
    <source>
        <dbReference type="ARBA" id="ARBA00023004"/>
    </source>
</evidence>
<feature type="domain" description="Cytochrome c" evidence="5">
    <location>
        <begin position="39"/>
        <end position="128"/>
    </location>
</feature>
<name>A0ABW5BBG6_9BACT</name>
<dbReference type="InterPro" id="IPR036909">
    <property type="entry name" value="Cyt_c-like_dom_sf"/>
</dbReference>
<reference evidence="7" key="1">
    <citation type="journal article" date="2019" name="Int. J. Syst. Evol. Microbiol.">
        <title>The Global Catalogue of Microorganisms (GCM) 10K type strain sequencing project: providing services to taxonomists for standard genome sequencing and annotation.</title>
        <authorList>
            <consortium name="The Broad Institute Genomics Platform"/>
            <consortium name="The Broad Institute Genome Sequencing Center for Infectious Disease"/>
            <person name="Wu L."/>
            <person name="Ma J."/>
        </authorList>
    </citation>
    <scope>NUCLEOTIDE SEQUENCE [LARGE SCALE GENOMIC DNA]</scope>
    <source>
        <strain evidence="7">KCTC 19812</strain>
    </source>
</reference>
<evidence type="ECO:0000256" key="1">
    <source>
        <dbReference type="ARBA" id="ARBA00022617"/>
    </source>
</evidence>
<evidence type="ECO:0000259" key="5">
    <source>
        <dbReference type="PROSITE" id="PS51007"/>
    </source>
</evidence>
<proteinExistence type="predicted"/>